<dbReference type="InterPro" id="IPR018247">
    <property type="entry name" value="EF_Hand_1_Ca_BS"/>
</dbReference>
<proteinExistence type="predicted"/>
<dbReference type="STRING" id="225164.V4BLU0"/>
<dbReference type="GO" id="GO:0005509">
    <property type="term" value="F:calcium ion binding"/>
    <property type="evidence" value="ECO:0007669"/>
    <property type="project" value="InterPro"/>
</dbReference>
<dbReference type="Pfam" id="PF13202">
    <property type="entry name" value="EF-hand_5"/>
    <property type="match status" value="2"/>
</dbReference>
<dbReference type="RefSeq" id="XP_009059557.1">
    <property type="nucleotide sequence ID" value="XM_009061309.1"/>
</dbReference>
<keyword evidence="1" id="KW-0106">Calcium</keyword>
<dbReference type="OrthoDB" id="9974725at2759"/>
<dbReference type="SMART" id="SM00054">
    <property type="entry name" value="EFh"/>
    <property type="match status" value="3"/>
</dbReference>
<evidence type="ECO:0000313" key="4">
    <source>
        <dbReference type="Proteomes" id="UP000030746"/>
    </source>
</evidence>
<accession>V4BLU0</accession>
<dbReference type="InterPro" id="IPR002048">
    <property type="entry name" value="EF_hand_dom"/>
</dbReference>
<gene>
    <name evidence="3" type="ORF">LOTGIDRAFT_204304</name>
</gene>
<dbReference type="Proteomes" id="UP000030746">
    <property type="component" value="Unassembled WGS sequence"/>
</dbReference>
<dbReference type="Gene3D" id="1.10.238.10">
    <property type="entry name" value="EF-hand"/>
    <property type="match status" value="1"/>
</dbReference>
<evidence type="ECO:0000259" key="2">
    <source>
        <dbReference type="PROSITE" id="PS50222"/>
    </source>
</evidence>
<sequence>MGSLTDFQKRKVMAVFTTLYDTNKDGVIEKCDFEEAAQKICSLHHWKQGGDRYKSAEKTLASIWDGLRKFADKDQDQKITKEEWLVMWEDCLKNISSGKGFPDWQKHYMEFMFLANDTSGDGFIDKEEYVTIYKVFGMPEENSSAAFDQLAKGTEGKISWEEFESLWTEYFTSDNPSARGNFLFGQIPV</sequence>
<dbReference type="InterPro" id="IPR011992">
    <property type="entry name" value="EF-hand-dom_pair"/>
</dbReference>
<keyword evidence="4" id="KW-1185">Reference proteome</keyword>
<dbReference type="GeneID" id="20245699"/>
<dbReference type="CTD" id="20245699"/>
<dbReference type="KEGG" id="lgi:LOTGIDRAFT_204304"/>
<dbReference type="EMBL" id="KB202544">
    <property type="protein sequence ID" value="ESO89769.1"/>
    <property type="molecule type" value="Genomic_DNA"/>
</dbReference>
<feature type="domain" description="EF-hand" evidence="2">
    <location>
        <begin position="104"/>
        <end position="139"/>
    </location>
</feature>
<organism evidence="3 4">
    <name type="scientific">Lottia gigantea</name>
    <name type="common">Giant owl limpet</name>
    <dbReference type="NCBI Taxonomy" id="225164"/>
    <lineage>
        <taxon>Eukaryota</taxon>
        <taxon>Metazoa</taxon>
        <taxon>Spiralia</taxon>
        <taxon>Lophotrochozoa</taxon>
        <taxon>Mollusca</taxon>
        <taxon>Gastropoda</taxon>
        <taxon>Patellogastropoda</taxon>
        <taxon>Lottioidea</taxon>
        <taxon>Lottiidae</taxon>
        <taxon>Lottia</taxon>
    </lineage>
</organism>
<evidence type="ECO:0000313" key="3">
    <source>
        <dbReference type="EMBL" id="ESO89769.1"/>
    </source>
</evidence>
<dbReference type="HOGENOM" id="CLU_096804_2_0_1"/>
<protein>
    <recommendedName>
        <fullName evidence="2">EF-hand domain-containing protein</fullName>
    </recommendedName>
</protein>
<evidence type="ECO:0000256" key="1">
    <source>
        <dbReference type="ARBA" id="ARBA00022837"/>
    </source>
</evidence>
<reference evidence="3 4" key="1">
    <citation type="journal article" date="2013" name="Nature">
        <title>Insights into bilaterian evolution from three spiralian genomes.</title>
        <authorList>
            <person name="Simakov O."/>
            <person name="Marletaz F."/>
            <person name="Cho S.J."/>
            <person name="Edsinger-Gonzales E."/>
            <person name="Havlak P."/>
            <person name="Hellsten U."/>
            <person name="Kuo D.H."/>
            <person name="Larsson T."/>
            <person name="Lv J."/>
            <person name="Arendt D."/>
            <person name="Savage R."/>
            <person name="Osoegawa K."/>
            <person name="de Jong P."/>
            <person name="Grimwood J."/>
            <person name="Chapman J.A."/>
            <person name="Shapiro H."/>
            <person name="Aerts A."/>
            <person name="Otillar R.P."/>
            <person name="Terry A.Y."/>
            <person name="Boore J.L."/>
            <person name="Grigoriev I.V."/>
            <person name="Lindberg D.R."/>
            <person name="Seaver E.C."/>
            <person name="Weisblat D.A."/>
            <person name="Putnam N.H."/>
            <person name="Rokhsar D.S."/>
        </authorList>
    </citation>
    <scope>NUCLEOTIDE SEQUENCE [LARGE SCALE GENOMIC DNA]</scope>
</reference>
<dbReference type="PROSITE" id="PS50222">
    <property type="entry name" value="EF_HAND_2"/>
    <property type="match status" value="2"/>
</dbReference>
<dbReference type="PROSITE" id="PS00018">
    <property type="entry name" value="EF_HAND_1"/>
    <property type="match status" value="3"/>
</dbReference>
<feature type="domain" description="EF-hand" evidence="2">
    <location>
        <begin position="7"/>
        <end position="43"/>
    </location>
</feature>
<dbReference type="AlphaFoldDB" id="V4BLU0"/>
<dbReference type="SUPFAM" id="SSF47473">
    <property type="entry name" value="EF-hand"/>
    <property type="match status" value="1"/>
</dbReference>
<dbReference type="OMA" id="ETHEIMI"/>
<name>V4BLU0_LOTGI</name>